<keyword evidence="3" id="KW-1185">Reference proteome</keyword>
<evidence type="ECO:0000313" key="3">
    <source>
        <dbReference type="Proteomes" id="UP001381693"/>
    </source>
</evidence>
<comment type="caution">
    <text evidence="2">The sequence shown here is derived from an EMBL/GenBank/DDBJ whole genome shotgun (WGS) entry which is preliminary data.</text>
</comment>
<dbReference type="Proteomes" id="UP001381693">
    <property type="component" value="Unassembled WGS sequence"/>
</dbReference>
<evidence type="ECO:0000256" key="1">
    <source>
        <dbReference type="SAM" id="MobiDB-lite"/>
    </source>
</evidence>
<evidence type="ECO:0000313" key="2">
    <source>
        <dbReference type="EMBL" id="KAK7077581.1"/>
    </source>
</evidence>
<reference evidence="2 3" key="1">
    <citation type="submission" date="2023-11" db="EMBL/GenBank/DDBJ databases">
        <title>Halocaridina rubra genome assembly.</title>
        <authorList>
            <person name="Smith C."/>
        </authorList>
    </citation>
    <scope>NUCLEOTIDE SEQUENCE [LARGE SCALE GENOMIC DNA]</scope>
    <source>
        <strain evidence="2">EP-1</strain>
        <tissue evidence="2">Whole</tissue>
    </source>
</reference>
<feature type="compositionally biased region" description="Polar residues" evidence="1">
    <location>
        <begin position="70"/>
        <end position="79"/>
    </location>
</feature>
<gene>
    <name evidence="2" type="primary">GTPBP4_1</name>
    <name evidence="2" type="ORF">SK128_022801</name>
</gene>
<feature type="region of interest" description="Disordered" evidence="1">
    <location>
        <begin position="30"/>
        <end position="50"/>
    </location>
</feature>
<sequence>MDTEMDKEFASLAKKIQEKRIINAINRKVDKRKGSREISRVSRKRERSVSRLKKEFTDLGVDMSDVQGCHFTQTRSTSRPPLKRLRAESETRSRSSSRPPRDQSGVRDAEMAKKMKKIGDKARAQITKKGKVGESDRRIIVSKPKHLFSGKRGLGKTSRR</sequence>
<name>A0AAN8X445_HALRR</name>
<proteinExistence type="predicted"/>
<protein>
    <submittedName>
        <fullName evidence="2">Nucleolar GTP-binding protein 1</fullName>
    </submittedName>
</protein>
<feature type="compositionally biased region" description="Basic and acidic residues" evidence="1">
    <location>
        <begin position="85"/>
        <end position="123"/>
    </location>
</feature>
<dbReference type="EMBL" id="JAXCGZ010008528">
    <property type="protein sequence ID" value="KAK7077581.1"/>
    <property type="molecule type" value="Genomic_DNA"/>
</dbReference>
<dbReference type="AlphaFoldDB" id="A0AAN8X445"/>
<accession>A0AAN8X445</accession>
<feature type="region of interest" description="Disordered" evidence="1">
    <location>
        <begin position="63"/>
        <end position="160"/>
    </location>
</feature>
<feature type="compositionally biased region" description="Basic residues" evidence="1">
    <location>
        <begin position="143"/>
        <end position="160"/>
    </location>
</feature>
<organism evidence="2 3">
    <name type="scientific">Halocaridina rubra</name>
    <name type="common">Hawaiian red shrimp</name>
    <dbReference type="NCBI Taxonomy" id="373956"/>
    <lineage>
        <taxon>Eukaryota</taxon>
        <taxon>Metazoa</taxon>
        <taxon>Ecdysozoa</taxon>
        <taxon>Arthropoda</taxon>
        <taxon>Crustacea</taxon>
        <taxon>Multicrustacea</taxon>
        <taxon>Malacostraca</taxon>
        <taxon>Eumalacostraca</taxon>
        <taxon>Eucarida</taxon>
        <taxon>Decapoda</taxon>
        <taxon>Pleocyemata</taxon>
        <taxon>Caridea</taxon>
        <taxon>Atyoidea</taxon>
        <taxon>Atyidae</taxon>
        <taxon>Halocaridina</taxon>
    </lineage>
</organism>